<dbReference type="PANTHER" id="PTHR21660">
    <property type="entry name" value="THIOESTERASE SUPERFAMILY MEMBER-RELATED"/>
    <property type="match status" value="1"/>
</dbReference>
<gene>
    <name evidence="4" type="ORF">C7410_1058</name>
</gene>
<proteinExistence type="inferred from homology"/>
<evidence type="ECO:0000259" key="3">
    <source>
        <dbReference type="Pfam" id="PF03061"/>
    </source>
</evidence>
<dbReference type="RefSeq" id="WP_110854641.1">
    <property type="nucleotide sequence ID" value="NZ_QJSQ01000005.1"/>
</dbReference>
<dbReference type="InterPro" id="IPR029069">
    <property type="entry name" value="HotDog_dom_sf"/>
</dbReference>
<dbReference type="CDD" id="cd03443">
    <property type="entry name" value="PaaI_thioesterase"/>
    <property type="match status" value="1"/>
</dbReference>
<dbReference type="EMBL" id="QJSQ01000005">
    <property type="protein sequence ID" value="PYE24785.1"/>
    <property type="molecule type" value="Genomic_DNA"/>
</dbReference>
<dbReference type="GO" id="GO:0047617">
    <property type="term" value="F:fatty acyl-CoA hydrolase activity"/>
    <property type="evidence" value="ECO:0007669"/>
    <property type="project" value="InterPro"/>
</dbReference>
<reference evidence="4 5" key="1">
    <citation type="submission" date="2018-06" db="EMBL/GenBank/DDBJ databases">
        <title>Genomic Encyclopedia of Type Strains, Phase IV (KMG-V): Genome sequencing to study the core and pangenomes of soil and plant-associated prokaryotes.</title>
        <authorList>
            <person name="Whitman W."/>
        </authorList>
    </citation>
    <scope>NUCLEOTIDE SEQUENCE [LARGE SCALE GENOMIC DNA]</scope>
    <source>
        <strain evidence="4 5">SRCL-318</strain>
    </source>
</reference>
<dbReference type="Proteomes" id="UP000247772">
    <property type="component" value="Unassembled WGS sequence"/>
</dbReference>
<sequence>MNQAVNPTALPTAEDVEARLRRGPYHEWLGLKVVAVADGEIELTATWREEWVVNPEKRYTHGGILAALVDLAADWALVSKTGRGVPTIDLRVDYHRAALPGDLRVKGKVIRFGAQIATAEAQVFDADGKLVASGRGAYSTVGAAAPAPQPDRP</sequence>
<dbReference type="OrthoDB" id="9813158at2"/>
<name>A0A2V4TGU6_9BURK</name>
<dbReference type="Pfam" id="PF03061">
    <property type="entry name" value="4HBT"/>
    <property type="match status" value="1"/>
</dbReference>
<evidence type="ECO:0000313" key="4">
    <source>
        <dbReference type="EMBL" id="PYE24785.1"/>
    </source>
</evidence>
<protein>
    <submittedName>
        <fullName evidence="4">Uncharacterized protein (TIGR00369 family)</fullName>
    </submittedName>
</protein>
<organism evidence="4 5">
    <name type="scientific">Paraburkholderia silvatlantica</name>
    <dbReference type="NCBI Taxonomy" id="321895"/>
    <lineage>
        <taxon>Bacteria</taxon>
        <taxon>Pseudomonadati</taxon>
        <taxon>Pseudomonadota</taxon>
        <taxon>Betaproteobacteria</taxon>
        <taxon>Burkholderiales</taxon>
        <taxon>Burkholderiaceae</taxon>
        <taxon>Paraburkholderia</taxon>
    </lineage>
</organism>
<dbReference type="InterPro" id="IPR039298">
    <property type="entry name" value="ACOT13"/>
</dbReference>
<dbReference type="InterPro" id="IPR003736">
    <property type="entry name" value="PAAI_dom"/>
</dbReference>
<accession>A0A2V4TGU6</accession>
<dbReference type="NCBIfam" id="TIGR00369">
    <property type="entry name" value="unchar_dom_1"/>
    <property type="match status" value="1"/>
</dbReference>
<dbReference type="AlphaFoldDB" id="A0A2V4TGU6"/>
<dbReference type="SUPFAM" id="SSF54637">
    <property type="entry name" value="Thioesterase/thiol ester dehydrase-isomerase"/>
    <property type="match status" value="1"/>
</dbReference>
<evidence type="ECO:0000256" key="1">
    <source>
        <dbReference type="ARBA" id="ARBA00008324"/>
    </source>
</evidence>
<keyword evidence="2" id="KW-0378">Hydrolase</keyword>
<dbReference type="Gene3D" id="3.10.129.10">
    <property type="entry name" value="Hotdog Thioesterase"/>
    <property type="match status" value="1"/>
</dbReference>
<comment type="caution">
    <text evidence="4">The sequence shown here is derived from an EMBL/GenBank/DDBJ whole genome shotgun (WGS) entry which is preliminary data.</text>
</comment>
<dbReference type="InterPro" id="IPR006683">
    <property type="entry name" value="Thioestr_dom"/>
</dbReference>
<feature type="domain" description="Thioesterase" evidence="3">
    <location>
        <begin position="60"/>
        <end position="132"/>
    </location>
</feature>
<comment type="similarity">
    <text evidence="1">Belongs to the thioesterase PaaI family.</text>
</comment>
<evidence type="ECO:0000313" key="5">
    <source>
        <dbReference type="Proteomes" id="UP000247772"/>
    </source>
</evidence>
<dbReference type="PANTHER" id="PTHR21660:SF1">
    <property type="entry name" value="ACYL-COENZYME A THIOESTERASE 13"/>
    <property type="match status" value="1"/>
</dbReference>
<evidence type="ECO:0000256" key="2">
    <source>
        <dbReference type="ARBA" id="ARBA00022801"/>
    </source>
</evidence>